<dbReference type="InterPro" id="IPR036770">
    <property type="entry name" value="Ankyrin_rpt-contain_sf"/>
</dbReference>
<sequence length="489" mass="53728">MWLYDNRSTTELDLPGDFPILSDGYGGIWITDAIDRAITGGDLPAVHELIRLLGPDVLYLCDMGETSENLTPTALHVAAECGCMDILAALLDYRDNLPADERDRRDAAYERDEQAMEDPFQRPWGTPLTTACMAGHEEVVYLLLERMPEVDVNASDKFGYTPLQSVSRCALSARSFEMNVPHMDPDEPARRMAIVKMLLAKGAVPRATTGRPEPHFRYSGRAGRPNPLILTLMADRGLGDAALTRFFIDEVGINAHAGFTWCTARMDSRGVNGVADDEEGVYIDGYDAAQTNDVDIYLTPLATATLFGNAAGVEALLRTPNTNFAADLVPATGLPPPRSYSRPIQEPGGPDPSYRRPIRFVHDNKVFLGKDGEMDRPLSKQEREAYRAAWKAASIADRTAYIDSRVATVQLLTAEAASVCKSFDINATHAGYTPLHLGARFDRLPLLRVLLNRRADPRIPIPGGMTVFAAVVASIHRLCVARWSRVAND</sequence>
<gene>
    <name evidence="5" type="ORF">SBRCBS47491_002455</name>
</gene>
<dbReference type="PANTHER" id="PTHR24173:SF74">
    <property type="entry name" value="ANKYRIN REPEAT DOMAIN-CONTAINING PROTEIN 16"/>
    <property type="match status" value="1"/>
</dbReference>
<dbReference type="Pfam" id="PF13606">
    <property type="entry name" value="Ank_3"/>
    <property type="match status" value="1"/>
</dbReference>
<feature type="region of interest" description="Disordered" evidence="4">
    <location>
        <begin position="335"/>
        <end position="355"/>
    </location>
</feature>
<proteinExistence type="predicted"/>
<dbReference type="SMART" id="SM00248">
    <property type="entry name" value="ANK"/>
    <property type="match status" value="5"/>
</dbReference>
<keyword evidence="6" id="KW-1185">Reference proteome</keyword>
<protein>
    <recommendedName>
        <fullName evidence="7">Ankyrin repeat protein</fullName>
    </recommendedName>
</protein>
<dbReference type="Proteomes" id="UP001642406">
    <property type="component" value="Unassembled WGS sequence"/>
</dbReference>
<evidence type="ECO:0000313" key="6">
    <source>
        <dbReference type="Proteomes" id="UP001642406"/>
    </source>
</evidence>
<evidence type="ECO:0000256" key="4">
    <source>
        <dbReference type="SAM" id="MobiDB-lite"/>
    </source>
</evidence>
<accession>A0ABP0B7S8</accession>
<evidence type="ECO:0000313" key="5">
    <source>
        <dbReference type="EMBL" id="CAK7215354.1"/>
    </source>
</evidence>
<dbReference type="PROSITE" id="PS50088">
    <property type="entry name" value="ANK_REPEAT"/>
    <property type="match status" value="1"/>
</dbReference>
<comment type="caution">
    <text evidence="5">The sequence shown here is derived from an EMBL/GenBank/DDBJ whole genome shotgun (WGS) entry which is preliminary data.</text>
</comment>
<dbReference type="PANTHER" id="PTHR24173">
    <property type="entry name" value="ANKYRIN REPEAT CONTAINING"/>
    <property type="match status" value="1"/>
</dbReference>
<organism evidence="5 6">
    <name type="scientific">Sporothrix bragantina</name>
    <dbReference type="NCBI Taxonomy" id="671064"/>
    <lineage>
        <taxon>Eukaryota</taxon>
        <taxon>Fungi</taxon>
        <taxon>Dikarya</taxon>
        <taxon>Ascomycota</taxon>
        <taxon>Pezizomycotina</taxon>
        <taxon>Sordariomycetes</taxon>
        <taxon>Sordariomycetidae</taxon>
        <taxon>Ophiostomatales</taxon>
        <taxon>Ophiostomataceae</taxon>
        <taxon>Sporothrix</taxon>
    </lineage>
</organism>
<keyword evidence="2 3" id="KW-0040">ANK repeat</keyword>
<feature type="repeat" description="ANK" evidence="3">
    <location>
        <begin position="430"/>
        <end position="456"/>
    </location>
</feature>
<dbReference type="SUPFAM" id="SSF48403">
    <property type="entry name" value="Ankyrin repeat"/>
    <property type="match status" value="1"/>
</dbReference>
<evidence type="ECO:0008006" key="7">
    <source>
        <dbReference type="Google" id="ProtNLM"/>
    </source>
</evidence>
<dbReference type="EMBL" id="CAWUHC010000014">
    <property type="protein sequence ID" value="CAK7215354.1"/>
    <property type="molecule type" value="Genomic_DNA"/>
</dbReference>
<evidence type="ECO:0000256" key="3">
    <source>
        <dbReference type="PROSITE-ProRule" id="PRU00023"/>
    </source>
</evidence>
<name>A0ABP0B7S8_9PEZI</name>
<reference evidence="5 6" key="1">
    <citation type="submission" date="2024-01" db="EMBL/GenBank/DDBJ databases">
        <authorList>
            <person name="Allen C."/>
            <person name="Tagirdzhanova G."/>
        </authorList>
    </citation>
    <scope>NUCLEOTIDE SEQUENCE [LARGE SCALE GENOMIC DNA]</scope>
</reference>
<evidence type="ECO:0000256" key="1">
    <source>
        <dbReference type="ARBA" id="ARBA00022737"/>
    </source>
</evidence>
<evidence type="ECO:0000256" key="2">
    <source>
        <dbReference type="ARBA" id="ARBA00023043"/>
    </source>
</evidence>
<dbReference type="Pfam" id="PF00023">
    <property type="entry name" value="Ank"/>
    <property type="match status" value="2"/>
</dbReference>
<dbReference type="Gene3D" id="1.25.40.20">
    <property type="entry name" value="Ankyrin repeat-containing domain"/>
    <property type="match status" value="2"/>
</dbReference>
<dbReference type="PROSITE" id="PS50297">
    <property type="entry name" value="ANK_REP_REGION"/>
    <property type="match status" value="1"/>
</dbReference>
<dbReference type="InterPro" id="IPR002110">
    <property type="entry name" value="Ankyrin_rpt"/>
</dbReference>
<keyword evidence="1" id="KW-0677">Repeat</keyword>